<keyword evidence="3" id="KW-1185">Reference proteome</keyword>
<dbReference type="Proteomes" id="UP001610334">
    <property type="component" value="Unassembled WGS sequence"/>
</dbReference>
<accession>A0ABR4HBI6</accession>
<evidence type="ECO:0000256" key="1">
    <source>
        <dbReference type="SAM" id="MobiDB-lite"/>
    </source>
</evidence>
<comment type="caution">
    <text evidence="2">The sequence shown here is derived from an EMBL/GenBank/DDBJ whole genome shotgun (WGS) entry which is preliminary data.</text>
</comment>
<evidence type="ECO:0000313" key="3">
    <source>
        <dbReference type="Proteomes" id="UP001610334"/>
    </source>
</evidence>
<feature type="compositionally biased region" description="Acidic residues" evidence="1">
    <location>
        <begin position="124"/>
        <end position="138"/>
    </location>
</feature>
<protein>
    <submittedName>
        <fullName evidence="2">Uncharacterized protein</fullName>
    </submittedName>
</protein>
<feature type="compositionally biased region" description="Polar residues" evidence="1">
    <location>
        <begin position="101"/>
        <end position="114"/>
    </location>
</feature>
<organism evidence="2 3">
    <name type="scientific">Aspergillus granulosus</name>
    <dbReference type="NCBI Taxonomy" id="176169"/>
    <lineage>
        <taxon>Eukaryota</taxon>
        <taxon>Fungi</taxon>
        <taxon>Dikarya</taxon>
        <taxon>Ascomycota</taxon>
        <taxon>Pezizomycotina</taxon>
        <taxon>Eurotiomycetes</taxon>
        <taxon>Eurotiomycetidae</taxon>
        <taxon>Eurotiales</taxon>
        <taxon>Aspergillaceae</taxon>
        <taxon>Aspergillus</taxon>
        <taxon>Aspergillus subgen. Nidulantes</taxon>
    </lineage>
</organism>
<feature type="region of interest" description="Disordered" evidence="1">
    <location>
        <begin position="101"/>
        <end position="142"/>
    </location>
</feature>
<evidence type="ECO:0000313" key="2">
    <source>
        <dbReference type="EMBL" id="KAL2812843.1"/>
    </source>
</evidence>
<proteinExistence type="predicted"/>
<gene>
    <name evidence="2" type="ORF">BJX63DRAFT_236312</name>
</gene>
<sequence>MASTTITSTAPSSTTCNTPAQYELPVHDASCGIPNASDDYRGYFEKCAAPAAVREYYHECALWAPALDQSVQDLIDCLYQAGVEWGDVWCTGNVNGTATGSGYPTATATRTSAQGSATATEAENAGEAEETGSDESDGENGAIMARAGGSRVVALGLLGLVVSGILGSF</sequence>
<dbReference type="EMBL" id="JBFXLT010000044">
    <property type="protein sequence ID" value="KAL2812843.1"/>
    <property type="molecule type" value="Genomic_DNA"/>
</dbReference>
<name>A0ABR4HBI6_9EURO</name>
<reference evidence="2 3" key="1">
    <citation type="submission" date="2024-07" db="EMBL/GenBank/DDBJ databases">
        <title>Section-level genome sequencing and comparative genomics of Aspergillus sections Usti and Cavernicolus.</title>
        <authorList>
            <consortium name="Lawrence Berkeley National Laboratory"/>
            <person name="Nybo J.L."/>
            <person name="Vesth T.C."/>
            <person name="Theobald S."/>
            <person name="Frisvad J.C."/>
            <person name="Larsen T.O."/>
            <person name="Kjaerboelling I."/>
            <person name="Rothschild-Mancinelli K."/>
            <person name="Lyhne E.K."/>
            <person name="Kogle M.E."/>
            <person name="Barry K."/>
            <person name="Clum A."/>
            <person name="Na H."/>
            <person name="Ledsgaard L."/>
            <person name="Lin J."/>
            <person name="Lipzen A."/>
            <person name="Kuo A."/>
            <person name="Riley R."/>
            <person name="Mondo S."/>
            <person name="Labutti K."/>
            <person name="Haridas S."/>
            <person name="Pangalinan J."/>
            <person name="Salamov A.A."/>
            <person name="Simmons B.A."/>
            <person name="Magnuson J.K."/>
            <person name="Chen J."/>
            <person name="Drula E."/>
            <person name="Henrissat B."/>
            <person name="Wiebenga A."/>
            <person name="Lubbers R.J."/>
            <person name="Gomes A.C."/>
            <person name="Makela M.R."/>
            <person name="Stajich J."/>
            <person name="Grigoriev I.V."/>
            <person name="Mortensen U.H."/>
            <person name="De Vries R.P."/>
            <person name="Baker S.E."/>
            <person name="Andersen M.R."/>
        </authorList>
    </citation>
    <scope>NUCLEOTIDE SEQUENCE [LARGE SCALE GENOMIC DNA]</scope>
    <source>
        <strain evidence="2 3">CBS 588.65</strain>
    </source>
</reference>